<protein>
    <recommendedName>
        <fullName evidence="3">ABM domain-containing protein</fullName>
    </recommendedName>
</protein>
<dbReference type="InterPro" id="IPR011008">
    <property type="entry name" value="Dimeric_a/b-barrel"/>
</dbReference>
<proteinExistence type="predicted"/>
<dbReference type="AlphaFoldDB" id="A0A6A6PNY6"/>
<keyword evidence="2" id="KW-1185">Reference proteome</keyword>
<dbReference type="GeneID" id="54472279"/>
<dbReference type="SUPFAM" id="SSF54909">
    <property type="entry name" value="Dimeric alpha+beta barrel"/>
    <property type="match status" value="1"/>
</dbReference>
<evidence type="ECO:0008006" key="3">
    <source>
        <dbReference type="Google" id="ProtNLM"/>
    </source>
</evidence>
<reference evidence="1" key="1">
    <citation type="journal article" date="2020" name="Stud. Mycol.">
        <title>101 Dothideomycetes genomes: a test case for predicting lifestyles and emergence of pathogens.</title>
        <authorList>
            <person name="Haridas S."/>
            <person name="Albert R."/>
            <person name="Binder M."/>
            <person name="Bloem J."/>
            <person name="Labutti K."/>
            <person name="Salamov A."/>
            <person name="Andreopoulos B."/>
            <person name="Baker S."/>
            <person name="Barry K."/>
            <person name="Bills G."/>
            <person name="Bluhm B."/>
            <person name="Cannon C."/>
            <person name="Castanera R."/>
            <person name="Culley D."/>
            <person name="Daum C."/>
            <person name="Ezra D."/>
            <person name="Gonzalez J."/>
            <person name="Henrissat B."/>
            <person name="Kuo A."/>
            <person name="Liang C."/>
            <person name="Lipzen A."/>
            <person name="Lutzoni F."/>
            <person name="Magnuson J."/>
            <person name="Mondo S."/>
            <person name="Nolan M."/>
            <person name="Ohm R."/>
            <person name="Pangilinan J."/>
            <person name="Park H.-J."/>
            <person name="Ramirez L."/>
            <person name="Alfaro M."/>
            <person name="Sun H."/>
            <person name="Tritt A."/>
            <person name="Yoshinaga Y."/>
            <person name="Zwiers L.-H."/>
            <person name="Turgeon B."/>
            <person name="Goodwin S."/>
            <person name="Spatafora J."/>
            <person name="Crous P."/>
            <person name="Grigoriev I."/>
        </authorList>
    </citation>
    <scope>NUCLEOTIDE SEQUENCE</scope>
    <source>
        <strain evidence="1">CBS 113389</strain>
    </source>
</reference>
<dbReference type="Proteomes" id="UP000799767">
    <property type="component" value="Unassembled WGS sequence"/>
</dbReference>
<accession>A0A6A6PNY6</accession>
<sequence>MAPTTEICTLNLVAGSEIGDPNNAASGVLKECGDVLAQQDGQQTFQFGTTVENPGDLQLFINWDAKSDHEKFMASDTYPSFVKTFSTIFTGDPQIVHVDFEPAGGAKAAMSAPVTEIATFYYDNEPPEDSFAGAKKLVEALQKDGQNIFGWAFGKTHEVIERDGAKGKGNVLVIGWETVQAHLDARQTQAFKDNIHHLRTPQVKAAEVHHVAILNYQG</sequence>
<evidence type="ECO:0000313" key="1">
    <source>
        <dbReference type="EMBL" id="KAF2481820.1"/>
    </source>
</evidence>
<organism evidence="1 2">
    <name type="scientific">Neohortaea acidophila</name>
    <dbReference type="NCBI Taxonomy" id="245834"/>
    <lineage>
        <taxon>Eukaryota</taxon>
        <taxon>Fungi</taxon>
        <taxon>Dikarya</taxon>
        <taxon>Ascomycota</taxon>
        <taxon>Pezizomycotina</taxon>
        <taxon>Dothideomycetes</taxon>
        <taxon>Dothideomycetidae</taxon>
        <taxon>Mycosphaerellales</taxon>
        <taxon>Teratosphaeriaceae</taxon>
        <taxon>Neohortaea</taxon>
    </lineage>
</organism>
<evidence type="ECO:0000313" key="2">
    <source>
        <dbReference type="Proteomes" id="UP000799767"/>
    </source>
</evidence>
<dbReference type="EMBL" id="MU001637">
    <property type="protein sequence ID" value="KAF2481820.1"/>
    <property type="molecule type" value="Genomic_DNA"/>
</dbReference>
<gene>
    <name evidence="1" type="ORF">BDY17DRAFT_252665</name>
</gene>
<dbReference type="Gene3D" id="3.30.70.100">
    <property type="match status" value="2"/>
</dbReference>
<dbReference type="OrthoDB" id="3830579at2759"/>
<name>A0A6A6PNY6_9PEZI</name>
<dbReference type="RefSeq" id="XP_033588390.1">
    <property type="nucleotide sequence ID" value="XM_033731277.1"/>
</dbReference>